<evidence type="ECO:0000256" key="1">
    <source>
        <dbReference type="ARBA" id="ARBA00023125"/>
    </source>
</evidence>
<reference evidence="3" key="1">
    <citation type="submission" date="2022-10" db="EMBL/GenBank/DDBJ databases">
        <title>Culturing micro-colonial fungi from biological soil crusts in the Mojave desert and describing Neophaeococcomyces mojavensis, and introducing the new genera and species Taxawa tesnikishii.</title>
        <authorList>
            <person name="Kurbessoian T."/>
            <person name="Stajich J.E."/>
        </authorList>
    </citation>
    <scope>NUCLEOTIDE SEQUENCE</scope>
    <source>
        <strain evidence="3">TK_35</strain>
    </source>
</reference>
<evidence type="ECO:0000313" key="3">
    <source>
        <dbReference type="EMBL" id="KAJ9619072.1"/>
    </source>
</evidence>
<dbReference type="InterPro" id="IPR050109">
    <property type="entry name" value="HTH-type_TetR-like_transc_reg"/>
</dbReference>
<organism evidence="3">
    <name type="scientific">Knufia peltigerae</name>
    <dbReference type="NCBI Taxonomy" id="1002370"/>
    <lineage>
        <taxon>Eukaryota</taxon>
        <taxon>Fungi</taxon>
        <taxon>Dikarya</taxon>
        <taxon>Ascomycota</taxon>
        <taxon>Pezizomycotina</taxon>
        <taxon>Eurotiomycetes</taxon>
        <taxon>Chaetothyriomycetidae</taxon>
        <taxon>Chaetothyriales</taxon>
        <taxon>Trichomeriaceae</taxon>
        <taxon>Knufia</taxon>
    </lineage>
</organism>
<gene>
    <name evidence="3" type="ORF">H2204_012883</name>
</gene>
<dbReference type="PROSITE" id="PS50977">
    <property type="entry name" value="HTH_TETR_2"/>
    <property type="match status" value="1"/>
</dbReference>
<dbReference type="GO" id="GO:0003700">
    <property type="term" value="F:DNA-binding transcription factor activity"/>
    <property type="evidence" value="ECO:0007669"/>
    <property type="project" value="TreeGrafter"/>
</dbReference>
<accession>A0AA39CRX8</accession>
<keyword evidence="1" id="KW-0238">DNA-binding</keyword>
<proteinExistence type="predicted"/>
<feature type="domain" description="HTH tetR-type" evidence="2">
    <location>
        <begin position="189"/>
        <end position="248"/>
    </location>
</feature>
<dbReference type="Pfam" id="PF00440">
    <property type="entry name" value="TetR_N"/>
    <property type="match status" value="1"/>
</dbReference>
<dbReference type="PANTHER" id="PTHR30055">
    <property type="entry name" value="HTH-TYPE TRANSCRIPTIONAL REGULATOR RUTR"/>
    <property type="match status" value="1"/>
</dbReference>
<dbReference type="AlphaFoldDB" id="A0AA39CRX8"/>
<dbReference type="PANTHER" id="PTHR30055:SF223">
    <property type="entry name" value="HTH-TYPE TRANSCRIPTIONAL REGULATOR UIDR"/>
    <property type="match status" value="1"/>
</dbReference>
<sequence length="368" mass="40800">MGLSLGTDLEARFLAVAQRGRTAWLAGDIAEAEHRFLESWDMIPEPKSAYDYGQIISYGMAVFYRDTAQFEKARQWTMVARGIYGEGETASVSMDELAATIHFESGDLEEAYVLFEPHYRNFSSTHGVDLLNAEEPVELPSSIRQGPSRIRHKDVRTTTSGQSRRHLSLAIRTFVSENEAMTTQRADAAARRALILDAADHVFGQHGVTAPLDLVVERAEVGRATLYRNFPDRTALIQALLQRTVDRIRRQVEQLGDRDDALFEVFEGMAQRIVDSPALADYWRAVDSDVPAMRTARETVRDLLEAPIARAKAAGLCRPDLEKTDISLISGMLGAALRGKTRDERAQLAGRALQLLRGGLQGAASGER</sequence>
<dbReference type="EMBL" id="JAPDRN010000136">
    <property type="protein sequence ID" value="KAJ9619072.1"/>
    <property type="molecule type" value="Genomic_DNA"/>
</dbReference>
<evidence type="ECO:0000259" key="2">
    <source>
        <dbReference type="PROSITE" id="PS50977"/>
    </source>
</evidence>
<name>A0AA39CRX8_9EURO</name>
<dbReference type="SUPFAM" id="SSF46689">
    <property type="entry name" value="Homeodomain-like"/>
    <property type="match status" value="1"/>
</dbReference>
<dbReference type="GO" id="GO:0000976">
    <property type="term" value="F:transcription cis-regulatory region binding"/>
    <property type="evidence" value="ECO:0007669"/>
    <property type="project" value="TreeGrafter"/>
</dbReference>
<dbReference type="Gene3D" id="1.10.357.10">
    <property type="entry name" value="Tetracycline Repressor, domain 2"/>
    <property type="match status" value="1"/>
</dbReference>
<dbReference type="PRINTS" id="PR00455">
    <property type="entry name" value="HTHTETR"/>
</dbReference>
<dbReference type="InterPro" id="IPR049445">
    <property type="entry name" value="TetR_SbtR-like_C"/>
</dbReference>
<dbReference type="SUPFAM" id="SSF48498">
    <property type="entry name" value="Tetracyclin repressor-like, C-terminal domain"/>
    <property type="match status" value="1"/>
</dbReference>
<protein>
    <recommendedName>
        <fullName evidence="2">HTH tetR-type domain-containing protein</fullName>
    </recommendedName>
</protein>
<comment type="caution">
    <text evidence="3">The sequence shown here is derived from an EMBL/GenBank/DDBJ whole genome shotgun (WGS) entry which is preliminary data.</text>
</comment>
<dbReference type="InterPro" id="IPR036271">
    <property type="entry name" value="Tet_transcr_reg_TetR-rel_C_sf"/>
</dbReference>
<dbReference type="InterPro" id="IPR009057">
    <property type="entry name" value="Homeodomain-like_sf"/>
</dbReference>
<dbReference type="Pfam" id="PF21597">
    <property type="entry name" value="TetR_C_43"/>
    <property type="match status" value="1"/>
</dbReference>
<dbReference type="InterPro" id="IPR001647">
    <property type="entry name" value="HTH_TetR"/>
</dbReference>